<gene>
    <name evidence="1" type="ORF">H0S70_09270</name>
</gene>
<name>A0A7H1DUB5_9FLAO</name>
<protein>
    <recommendedName>
        <fullName evidence="3">Outer membrane translocation and assembly module TamA</fullName>
    </recommendedName>
</protein>
<sequence length="534" mass="62401">MQKISFIILLFFCVFVKAQQHEFWLIDIQTQKKTLAKDSIAATKFLDSLSQNNYYLTQLTNVKKDRTKTEIYFDKGKNFNEALVKVDDEIAKNTNHANQFFTKNLDSLKKVINENYRTQGFTFNRVKSKFLRMENNIPQIEITVIKGNPRNIDGFVIKGYEKVPKRFIKNIEKEFQGKKYDDQNLLRINQSLQNHPFLLLEKPPQTLFTKDSTQVFLFLKKKKTNTFDGIIGFGNDNSDKFTFNGSLNVNFKNMFNAFETVNVFWQRNPDKGQTFDLKTDIPYLFKSNFGTNININIYRQDSTFANVKFLPSLYLHLSNRQKLGLRGTFETSVVMDSLYTQAKDFSKKGIGLWYEFNEPSDVQLFLYKTRIRAEADYFSTNYSKENVNVTQNNFYFSGERNFYILGNNYLNLKAETALINSKNELVTNELLRFGGWNSFRGFNENTLLADFYYYGSAEYRYLVGSQSFFDIFAQYGQLNNKNLSLKPKLYSFGIGFNFFLPIGLMTFQISNGNEFGNPVKFSDTKIHWGILSRF</sequence>
<evidence type="ECO:0000313" key="1">
    <source>
        <dbReference type="EMBL" id="QNS40573.1"/>
    </source>
</evidence>
<dbReference type="Gene3D" id="2.40.160.50">
    <property type="entry name" value="membrane protein fhac: a member of the omp85/tpsb transporter family"/>
    <property type="match status" value="1"/>
</dbReference>
<dbReference type="AlphaFoldDB" id="A0A7H1DUB5"/>
<reference evidence="1 2" key="1">
    <citation type="submission" date="2020-07" db="EMBL/GenBank/DDBJ databases">
        <title>Complete genome and description of Chryseobacterium manosquense strain Marseille-Q2069 sp. nov.</title>
        <authorList>
            <person name="Boxberger M."/>
        </authorList>
    </citation>
    <scope>NUCLEOTIDE SEQUENCE [LARGE SCALE GENOMIC DNA]</scope>
    <source>
        <strain evidence="1 2">Marseille-Q2069</strain>
    </source>
</reference>
<dbReference type="RefSeq" id="WP_188320595.1">
    <property type="nucleotide sequence ID" value="NZ_CP060203.1"/>
</dbReference>
<accession>A0A7H1DUB5</accession>
<organism evidence="1 2">
    <name type="scientific">Chryseobacterium manosquense</name>
    <dbReference type="NCBI Taxonomy" id="2754694"/>
    <lineage>
        <taxon>Bacteria</taxon>
        <taxon>Pseudomonadati</taxon>
        <taxon>Bacteroidota</taxon>
        <taxon>Flavobacteriia</taxon>
        <taxon>Flavobacteriales</taxon>
        <taxon>Weeksellaceae</taxon>
        <taxon>Chryseobacterium group</taxon>
        <taxon>Chryseobacterium</taxon>
    </lineage>
</organism>
<evidence type="ECO:0000313" key="2">
    <source>
        <dbReference type="Proteomes" id="UP000516438"/>
    </source>
</evidence>
<proteinExistence type="predicted"/>
<dbReference type="KEGG" id="cmaq:H0S70_09270"/>
<dbReference type="EMBL" id="CP060203">
    <property type="protein sequence ID" value="QNS40573.1"/>
    <property type="molecule type" value="Genomic_DNA"/>
</dbReference>
<evidence type="ECO:0008006" key="3">
    <source>
        <dbReference type="Google" id="ProtNLM"/>
    </source>
</evidence>
<dbReference type="Proteomes" id="UP000516438">
    <property type="component" value="Chromosome"/>
</dbReference>
<keyword evidence="2" id="KW-1185">Reference proteome</keyword>